<accession>A0A2P5CIY2</accession>
<reference evidence="2" key="1">
    <citation type="submission" date="2016-06" db="EMBL/GenBank/DDBJ databases">
        <title>Parallel loss of symbiosis genes in relatives of nitrogen-fixing non-legume Parasponia.</title>
        <authorList>
            <person name="Van Velzen R."/>
            <person name="Holmer R."/>
            <person name="Bu F."/>
            <person name="Rutten L."/>
            <person name="Van Zeijl A."/>
            <person name="Liu W."/>
            <person name="Santuari L."/>
            <person name="Cao Q."/>
            <person name="Sharma T."/>
            <person name="Shen D."/>
            <person name="Roswanjaya Y."/>
            <person name="Wardhani T."/>
            <person name="Kalhor M.S."/>
            <person name="Jansen J."/>
            <person name="Van den Hoogen J."/>
            <person name="Gungor B."/>
            <person name="Hartog M."/>
            <person name="Hontelez J."/>
            <person name="Verver J."/>
            <person name="Yang W.-C."/>
            <person name="Schijlen E."/>
            <person name="Repin R."/>
            <person name="Schilthuizen M."/>
            <person name="Schranz E."/>
            <person name="Heidstra R."/>
            <person name="Miyata K."/>
            <person name="Fedorova E."/>
            <person name="Kohlen W."/>
            <person name="Bisseling T."/>
            <person name="Smit S."/>
            <person name="Geurts R."/>
        </authorList>
    </citation>
    <scope>NUCLEOTIDE SEQUENCE [LARGE SCALE GENOMIC DNA]</scope>
    <source>
        <strain evidence="2">cv. RG33-2</strain>
    </source>
</reference>
<dbReference type="AlphaFoldDB" id="A0A2P5CIY2"/>
<dbReference type="Proteomes" id="UP000237000">
    <property type="component" value="Unassembled WGS sequence"/>
</dbReference>
<dbReference type="InParanoid" id="A0A2P5CIY2"/>
<dbReference type="EMBL" id="JXTC01000359">
    <property type="protein sequence ID" value="PON60998.1"/>
    <property type="molecule type" value="Genomic_DNA"/>
</dbReference>
<keyword evidence="2" id="KW-1185">Reference proteome</keyword>
<organism evidence="1 2">
    <name type="scientific">Trema orientale</name>
    <name type="common">Charcoal tree</name>
    <name type="synonym">Celtis orientalis</name>
    <dbReference type="NCBI Taxonomy" id="63057"/>
    <lineage>
        <taxon>Eukaryota</taxon>
        <taxon>Viridiplantae</taxon>
        <taxon>Streptophyta</taxon>
        <taxon>Embryophyta</taxon>
        <taxon>Tracheophyta</taxon>
        <taxon>Spermatophyta</taxon>
        <taxon>Magnoliopsida</taxon>
        <taxon>eudicotyledons</taxon>
        <taxon>Gunneridae</taxon>
        <taxon>Pentapetalae</taxon>
        <taxon>rosids</taxon>
        <taxon>fabids</taxon>
        <taxon>Rosales</taxon>
        <taxon>Cannabaceae</taxon>
        <taxon>Trema</taxon>
    </lineage>
</organism>
<comment type="caution">
    <text evidence="1">The sequence shown here is derived from an EMBL/GenBank/DDBJ whole genome shotgun (WGS) entry which is preliminary data.</text>
</comment>
<sequence>MWERLRVVFITGLGKEGKGVWRVPKADVIKGDLINGKFTEDQIREILFWFMHASKQVILAAEREGVEVHALQSFN</sequence>
<dbReference type="OrthoDB" id="10296389at2759"/>
<name>A0A2P5CIY2_TREOI</name>
<protein>
    <submittedName>
        <fullName evidence="1">Uncharacterized protein</fullName>
    </submittedName>
</protein>
<gene>
    <name evidence="1" type="ORF">TorRG33x02_283080</name>
</gene>
<evidence type="ECO:0000313" key="2">
    <source>
        <dbReference type="Proteomes" id="UP000237000"/>
    </source>
</evidence>
<evidence type="ECO:0000313" key="1">
    <source>
        <dbReference type="EMBL" id="PON60998.1"/>
    </source>
</evidence>
<proteinExistence type="predicted"/>